<proteinExistence type="predicted"/>
<dbReference type="Proteomes" id="UP000297613">
    <property type="component" value="Unassembled WGS sequence"/>
</dbReference>
<reference evidence="1 2" key="1">
    <citation type="journal article" date="2019" name="PLoS Negl. Trop. Dis.">
        <title>Revisiting the worldwide diversity of Leptospira species in the environment.</title>
        <authorList>
            <person name="Vincent A.T."/>
            <person name="Schiettekatte O."/>
            <person name="Bourhy P."/>
            <person name="Veyrier F.J."/>
            <person name="Picardeau M."/>
        </authorList>
    </citation>
    <scope>NUCLEOTIDE SEQUENCE [LARGE SCALE GENOMIC DNA]</scope>
    <source>
        <strain evidence="1 2">201702445</strain>
    </source>
</reference>
<dbReference type="AlphaFoldDB" id="A0A6N4QQP1"/>
<accession>A0A6N4QQP1</accession>
<organism evidence="1 2">
    <name type="scientific">Leptospira yasudae</name>
    <dbReference type="NCBI Taxonomy" id="2202201"/>
    <lineage>
        <taxon>Bacteria</taxon>
        <taxon>Pseudomonadati</taxon>
        <taxon>Spirochaetota</taxon>
        <taxon>Spirochaetia</taxon>
        <taxon>Leptospirales</taxon>
        <taxon>Leptospiraceae</taxon>
        <taxon>Leptospira</taxon>
    </lineage>
</organism>
<name>A0A6N4QQP1_9LEPT</name>
<comment type="caution">
    <text evidence="1">The sequence shown here is derived from an EMBL/GenBank/DDBJ whole genome shotgun (WGS) entry which is preliminary data.</text>
</comment>
<evidence type="ECO:0000313" key="2">
    <source>
        <dbReference type="Proteomes" id="UP000297613"/>
    </source>
</evidence>
<evidence type="ECO:0000313" key="1">
    <source>
        <dbReference type="EMBL" id="TGL87050.1"/>
    </source>
</evidence>
<sequence length="178" mass="20653">MTSFGGTLMNCFEFLFRFIKKIGFQSPKAVSRSVLILLGLLSYSTGIWSMELKYGELLFKCRMEKTRCSSRDVCAIEFYAYPKNDSYLNPFVTLYQGEEKNIKDPEYTFDTKIALPATYERKGEKHLVRVETSEFPLRFVLEIQTNSKKPELASIGLLRENSEDDPIRYDCRQLKAGY</sequence>
<dbReference type="EMBL" id="RQGM01000018">
    <property type="protein sequence ID" value="TGL87050.1"/>
    <property type="molecule type" value="Genomic_DNA"/>
</dbReference>
<gene>
    <name evidence="1" type="ORF">EHQ83_05065</name>
</gene>
<protein>
    <submittedName>
        <fullName evidence="1">Uncharacterized protein</fullName>
    </submittedName>
</protein>
<dbReference type="RefSeq" id="WP_135573460.1">
    <property type="nucleotide sequence ID" value="NZ_RQGK01000065.1"/>
</dbReference>